<dbReference type="InterPro" id="IPR029063">
    <property type="entry name" value="SAM-dependent_MTases_sf"/>
</dbReference>
<organism evidence="2">
    <name type="scientific">hydrocarbon metagenome</name>
    <dbReference type="NCBI Taxonomy" id="938273"/>
    <lineage>
        <taxon>unclassified sequences</taxon>
        <taxon>metagenomes</taxon>
        <taxon>ecological metagenomes</taxon>
    </lineage>
</organism>
<reference evidence="2" key="1">
    <citation type="journal article" date="2015" name="Proc. Natl. Acad. Sci. U.S.A.">
        <title>Networks of energetic and metabolic interactions define dynamics in microbial communities.</title>
        <authorList>
            <person name="Embree M."/>
            <person name="Liu J.K."/>
            <person name="Al-Bassam M.M."/>
            <person name="Zengler K."/>
        </authorList>
    </citation>
    <scope>NUCLEOTIDE SEQUENCE</scope>
</reference>
<dbReference type="EMBL" id="LNQE01000612">
    <property type="protein sequence ID" value="KUG25736.1"/>
    <property type="molecule type" value="Genomic_DNA"/>
</dbReference>
<comment type="caution">
    <text evidence="2">The sequence shown here is derived from an EMBL/GenBank/DDBJ whole genome shotgun (WGS) entry which is preliminary data.</text>
</comment>
<proteinExistence type="predicted"/>
<dbReference type="PANTHER" id="PTHR43861">
    <property type="entry name" value="TRANS-ACONITATE 2-METHYLTRANSFERASE-RELATED"/>
    <property type="match status" value="1"/>
</dbReference>
<accession>A0A0W8FXU7</accession>
<sequence>MIEWNDYWATYSTSKAELWMIGERDVVLNKYLDLIDNPTKKVLEVGCGFGSNIKLLKSKRSDVEVYTLDNSEIAIEKIKETIPNSYLGDCRETPFENNQFDLVYSAGLMEHFEDEIPFINEMKRIVNSNGYLVTFVPAKISLWQLYQLLHFGNWQHGYEKAYSYSGLKKLFEENKFKINEITGIDPFSINGFLMKLLNKSFNPLFKKSLVKSGYTELCIVTQK</sequence>
<evidence type="ECO:0000313" key="2">
    <source>
        <dbReference type="EMBL" id="KUG25736.1"/>
    </source>
</evidence>
<keyword evidence="2" id="KW-0489">Methyltransferase</keyword>
<keyword evidence="2" id="KW-0808">Transferase</keyword>
<dbReference type="GO" id="GO:0008757">
    <property type="term" value="F:S-adenosylmethionine-dependent methyltransferase activity"/>
    <property type="evidence" value="ECO:0007669"/>
    <property type="project" value="InterPro"/>
</dbReference>
<dbReference type="SUPFAM" id="SSF53335">
    <property type="entry name" value="S-adenosyl-L-methionine-dependent methyltransferases"/>
    <property type="match status" value="1"/>
</dbReference>
<dbReference type="Gene3D" id="3.40.50.150">
    <property type="entry name" value="Vaccinia Virus protein VP39"/>
    <property type="match status" value="1"/>
</dbReference>
<dbReference type="AlphaFoldDB" id="A0A0W8FXU7"/>
<name>A0A0W8FXU7_9ZZZZ</name>
<feature type="domain" description="Methyltransferase type 11" evidence="1">
    <location>
        <begin position="43"/>
        <end position="133"/>
    </location>
</feature>
<dbReference type="InterPro" id="IPR013216">
    <property type="entry name" value="Methyltransf_11"/>
</dbReference>
<dbReference type="CDD" id="cd02440">
    <property type="entry name" value="AdoMet_MTases"/>
    <property type="match status" value="1"/>
</dbReference>
<dbReference type="GO" id="GO:0032259">
    <property type="term" value="P:methylation"/>
    <property type="evidence" value="ECO:0007669"/>
    <property type="project" value="UniProtKB-KW"/>
</dbReference>
<dbReference type="Pfam" id="PF08241">
    <property type="entry name" value="Methyltransf_11"/>
    <property type="match status" value="1"/>
</dbReference>
<protein>
    <submittedName>
        <fullName evidence="2">S-adenosylmethionine (Sam)-dependent methyltransferase</fullName>
    </submittedName>
</protein>
<gene>
    <name evidence="2" type="ORF">ASZ90_004435</name>
</gene>
<evidence type="ECO:0000259" key="1">
    <source>
        <dbReference type="Pfam" id="PF08241"/>
    </source>
</evidence>